<keyword evidence="4" id="KW-1185">Reference proteome</keyword>
<dbReference type="OrthoDB" id="198899at2"/>
<dbReference type="Gene3D" id="2.120.10.80">
    <property type="entry name" value="Kelch-type beta propeller"/>
    <property type="match status" value="2"/>
</dbReference>
<accession>A0A1C7P935</accession>
<dbReference type="Pfam" id="PF01344">
    <property type="entry name" value="Kelch_1"/>
    <property type="match status" value="1"/>
</dbReference>
<dbReference type="STRING" id="1679444.PYTT_1911"/>
<evidence type="ECO:0000256" key="1">
    <source>
        <dbReference type="ARBA" id="ARBA00022441"/>
    </source>
</evidence>
<sequence length="328" mass="34561">MMNTDSPSLAWRQLPDLPDAEGFAGSYAGTHQGALLVAGGANFPEKPLWEGGPKRWTNRIFVLPAPGADWLEPAILPKPLGYGATASLPQGVLCIGGSNAEGSVSDVLLLKWNGSGAEIETWPSLPVTLTGHAAAVLDGKVYVMGGSLNPGEQDAEARMWVLDSASPSSGWQEAPAIPGRGRFLHQMASCNGRIYILGGIGLKQGDGKMVRDMLTEAWSYNPQEGWKNLAPLPYTVAAAPTPAPVFAGRIHLLGGDDATVTGYTPQNHPGFHNQSLVYDPATDTWQPGGSIGAARAVLPCVEWHGMAAIVNGEQKPGKRSNQIWAASL</sequence>
<proteinExistence type="predicted"/>
<protein>
    <submittedName>
        <fullName evidence="3">Kelch-type beta propeller</fullName>
    </submittedName>
</protein>
<name>A0A1C7P935_9BACT</name>
<keyword evidence="1" id="KW-0880">Kelch repeat</keyword>
<dbReference type="SUPFAM" id="SSF117281">
    <property type="entry name" value="Kelch motif"/>
    <property type="match status" value="1"/>
</dbReference>
<dbReference type="RefSeq" id="WP_067777868.1">
    <property type="nucleotide sequence ID" value="NZ_LIGX01000041.1"/>
</dbReference>
<dbReference type="Proteomes" id="UP000176204">
    <property type="component" value="Chromosome I"/>
</dbReference>
<organism evidence="3 4">
    <name type="scientific">Akkermansia glycaniphila</name>
    <dbReference type="NCBI Taxonomy" id="1679444"/>
    <lineage>
        <taxon>Bacteria</taxon>
        <taxon>Pseudomonadati</taxon>
        <taxon>Verrucomicrobiota</taxon>
        <taxon>Verrucomicrobiia</taxon>
        <taxon>Verrucomicrobiales</taxon>
        <taxon>Akkermansiaceae</taxon>
        <taxon>Akkermansia</taxon>
    </lineage>
</organism>
<dbReference type="PANTHER" id="PTHR45632">
    <property type="entry name" value="LD33804P"/>
    <property type="match status" value="1"/>
</dbReference>
<keyword evidence="2" id="KW-0677">Repeat</keyword>
<evidence type="ECO:0000313" key="3">
    <source>
        <dbReference type="EMBL" id="SEH94042.1"/>
    </source>
</evidence>
<dbReference type="InterPro" id="IPR015915">
    <property type="entry name" value="Kelch-typ_b-propeller"/>
</dbReference>
<gene>
    <name evidence="3" type="ORF">PYTT_1911</name>
</gene>
<dbReference type="Pfam" id="PF24996">
    <property type="entry name" value="NANM"/>
    <property type="match status" value="1"/>
</dbReference>
<evidence type="ECO:0000313" key="4">
    <source>
        <dbReference type="Proteomes" id="UP000176204"/>
    </source>
</evidence>
<reference evidence="4" key="1">
    <citation type="submission" date="2016-09" db="EMBL/GenBank/DDBJ databases">
        <authorList>
            <person name="Koehorst J."/>
        </authorList>
    </citation>
    <scope>NUCLEOTIDE SEQUENCE [LARGE SCALE GENOMIC DNA]</scope>
</reference>
<dbReference type="KEGG" id="agl:PYTT_1911"/>
<dbReference type="InterPro" id="IPR006652">
    <property type="entry name" value="Kelch_1"/>
</dbReference>
<dbReference type="AlphaFoldDB" id="A0A1C7P935"/>
<evidence type="ECO:0000256" key="2">
    <source>
        <dbReference type="ARBA" id="ARBA00022737"/>
    </source>
</evidence>
<dbReference type="InterPro" id="IPR056734">
    <property type="entry name" value="NANM"/>
</dbReference>
<dbReference type="EMBL" id="LT629973">
    <property type="protein sequence ID" value="SEH94042.1"/>
    <property type="molecule type" value="Genomic_DNA"/>
</dbReference>
<dbReference type="PANTHER" id="PTHR45632:SF3">
    <property type="entry name" value="KELCH-LIKE PROTEIN 32"/>
    <property type="match status" value="1"/>
</dbReference>